<keyword evidence="4" id="KW-1003">Cell membrane</keyword>
<dbReference type="Proteomes" id="UP000031637">
    <property type="component" value="Chromosome"/>
</dbReference>
<dbReference type="InterPro" id="IPR025857">
    <property type="entry name" value="MacB_PCD"/>
</dbReference>
<comment type="subcellular location">
    <subcellularLocation>
        <location evidence="1">Cell membrane</location>
        <topology evidence="1">Multi-pass membrane protein</topology>
    </subcellularLocation>
</comment>
<dbReference type="GO" id="GO:0098797">
    <property type="term" value="C:plasma membrane protein complex"/>
    <property type="evidence" value="ECO:0007669"/>
    <property type="project" value="TreeGrafter"/>
</dbReference>
<dbReference type="InterPro" id="IPR003838">
    <property type="entry name" value="ABC3_permease_C"/>
</dbReference>
<dbReference type="NCBIfam" id="TIGR02212">
    <property type="entry name" value="lolCE"/>
    <property type="match status" value="1"/>
</dbReference>
<keyword evidence="5 8" id="KW-0812">Transmembrane</keyword>
<name>W0SFX2_9PROT</name>
<keyword evidence="12" id="KW-1185">Reference proteome</keyword>
<feature type="transmembrane region" description="Helical" evidence="8">
    <location>
        <begin position="24"/>
        <end position="50"/>
    </location>
</feature>
<evidence type="ECO:0000256" key="5">
    <source>
        <dbReference type="ARBA" id="ARBA00022692"/>
    </source>
</evidence>
<dbReference type="PANTHER" id="PTHR30489">
    <property type="entry name" value="LIPOPROTEIN-RELEASING SYSTEM TRANSMEMBRANE PROTEIN LOLE"/>
    <property type="match status" value="1"/>
</dbReference>
<feature type="transmembrane region" description="Helical" evidence="8">
    <location>
        <begin position="276"/>
        <end position="298"/>
    </location>
</feature>
<evidence type="ECO:0000256" key="2">
    <source>
        <dbReference type="ARBA" id="ARBA00005236"/>
    </source>
</evidence>
<evidence type="ECO:0000259" key="9">
    <source>
        <dbReference type="Pfam" id="PF02687"/>
    </source>
</evidence>
<dbReference type="HOGENOM" id="CLU_000604_8_1_4"/>
<evidence type="ECO:0000256" key="7">
    <source>
        <dbReference type="ARBA" id="ARBA00023136"/>
    </source>
</evidence>
<dbReference type="KEGG" id="shd:SUTH_02136"/>
<dbReference type="AlphaFoldDB" id="W0SFX2"/>
<evidence type="ECO:0000256" key="1">
    <source>
        <dbReference type="ARBA" id="ARBA00004651"/>
    </source>
</evidence>
<dbReference type="Pfam" id="PF12704">
    <property type="entry name" value="MacB_PCD"/>
    <property type="match status" value="1"/>
</dbReference>
<evidence type="ECO:0000259" key="10">
    <source>
        <dbReference type="Pfam" id="PF12704"/>
    </source>
</evidence>
<dbReference type="EMBL" id="AP012547">
    <property type="protein sequence ID" value="BAO29926.1"/>
    <property type="molecule type" value="Genomic_DNA"/>
</dbReference>
<dbReference type="STRING" id="1223802.SUTH_02136"/>
<accession>W0SFX2</accession>
<sequence>MNYELLIGLRYTRAQPREGSANRFISFIALISMLGLALGVAALIVVLSVMNGFQKELRERILGVVSHVQVSSESGELADWSKVVQDVARHPRVTAAAPYVQAQGMLSFDGQVRGVMVRGILPEAEDKVADFARHMKAGKLSQLLPSEFGIVLGIELARALRARTGDKVTLLAPQGLVTPAAILPRVKQFRVVGIFEAGMFEFDSGLGLIHMADAQKLYRMEERVSGVRLKVDDLFAAPQIGRELLRYLDMDAWVSDWTRSHANFFRAVEIEKRMMFLILLLIVAVAAFNIVSTLVMAVTDKRADIAILRTLGASPQSIMAIFIVQGTLIGAVGLAAGIAGGVALALNIDVVVPALESLLGLKFLAKDVYYISDLPSDLHWSDVGTIGVVSFVLTLLATLYPSWRASRTQPAEALRYE</sequence>
<organism evidence="11 12">
    <name type="scientific">Sulfuritalea hydrogenivorans sk43H</name>
    <dbReference type="NCBI Taxonomy" id="1223802"/>
    <lineage>
        <taxon>Bacteria</taxon>
        <taxon>Pseudomonadati</taxon>
        <taxon>Pseudomonadota</taxon>
        <taxon>Betaproteobacteria</taxon>
        <taxon>Nitrosomonadales</taxon>
        <taxon>Sterolibacteriaceae</taxon>
        <taxon>Sulfuritalea</taxon>
    </lineage>
</organism>
<evidence type="ECO:0000256" key="3">
    <source>
        <dbReference type="ARBA" id="ARBA00022448"/>
    </source>
</evidence>
<feature type="domain" description="MacB-like periplasmic core" evidence="10">
    <location>
        <begin position="30"/>
        <end position="244"/>
    </location>
</feature>
<feature type="transmembrane region" description="Helical" evidence="8">
    <location>
        <begin position="318"/>
        <end position="339"/>
    </location>
</feature>
<dbReference type="GO" id="GO:0042953">
    <property type="term" value="P:lipoprotein transport"/>
    <property type="evidence" value="ECO:0007669"/>
    <property type="project" value="InterPro"/>
</dbReference>
<dbReference type="RefSeq" id="WP_041099135.1">
    <property type="nucleotide sequence ID" value="NZ_AP012547.1"/>
</dbReference>
<keyword evidence="3" id="KW-0813">Transport</keyword>
<comment type="similarity">
    <text evidence="2">Belongs to the ABC-4 integral membrane protein family. LolC/E subfamily.</text>
</comment>
<dbReference type="OrthoDB" id="9808461at2"/>
<dbReference type="Pfam" id="PF02687">
    <property type="entry name" value="FtsX"/>
    <property type="match status" value="1"/>
</dbReference>
<dbReference type="GO" id="GO:0044874">
    <property type="term" value="P:lipoprotein localization to outer membrane"/>
    <property type="evidence" value="ECO:0007669"/>
    <property type="project" value="TreeGrafter"/>
</dbReference>
<gene>
    <name evidence="11" type="primary">lolE1</name>
    <name evidence="11" type="ORF">SUTH_02136</name>
</gene>
<protein>
    <submittedName>
        <fullName evidence="11">Putative lipoprotein transporter permease</fullName>
    </submittedName>
</protein>
<feature type="transmembrane region" description="Helical" evidence="8">
    <location>
        <begin position="385"/>
        <end position="403"/>
    </location>
</feature>
<keyword evidence="6 8" id="KW-1133">Transmembrane helix</keyword>
<dbReference type="PANTHER" id="PTHR30489:SF0">
    <property type="entry name" value="LIPOPROTEIN-RELEASING SYSTEM TRANSMEMBRANE PROTEIN LOLE"/>
    <property type="match status" value="1"/>
</dbReference>
<feature type="domain" description="ABC3 transporter permease C-terminal" evidence="9">
    <location>
        <begin position="277"/>
        <end position="410"/>
    </location>
</feature>
<dbReference type="InterPro" id="IPR011925">
    <property type="entry name" value="LolCE_TM"/>
</dbReference>
<proteinExistence type="inferred from homology"/>
<dbReference type="InterPro" id="IPR051447">
    <property type="entry name" value="Lipoprotein-release_system"/>
</dbReference>
<keyword evidence="7 8" id="KW-0472">Membrane</keyword>
<reference evidence="11 12" key="1">
    <citation type="journal article" date="2014" name="Syst. Appl. Microbiol.">
        <title>Complete genomes of freshwater sulfur oxidizers Sulfuricella denitrificans skB26 and Sulfuritalea hydrogenivorans sk43H: genetic insights into the sulfur oxidation pathway of betaproteobacteria.</title>
        <authorList>
            <person name="Watanabe T."/>
            <person name="Kojima H."/>
            <person name="Fukui M."/>
        </authorList>
    </citation>
    <scope>NUCLEOTIDE SEQUENCE [LARGE SCALE GENOMIC DNA]</scope>
    <source>
        <strain evidence="11">DSM22779</strain>
    </source>
</reference>
<evidence type="ECO:0000256" key="6">
    <source>
        <dbReference type="ARBA" id="ARBA00022989"/>
    </source>
</evidence>
<evidence type="ECO:0000313" key="11">
    <source>
        <dbReference type="EMBL" id="BAO29926.1"/>
    </source>
</evidence>
<evidence type="ECO:0000313" key="12">
    <source>
        <dbReference type="Proteomes" id="UP000031637"/>
    </source>
</evidence>
<keyword evidence="11" id="KW-0449">Lipoprotein</keyword>
<evidence type="ECO:0000256" key="4">
    <source>
        <dbReference type="ARBA" id="ARBA00022475"/>
    </source>
</evidence>
<evidence type="ECO:0000256" key="8">
    <source>
        <dbReference type="SAM" id="Phobius"/>
    </source>
</evidence>